<evidence type="ECO:0000259" key="5">
    <source>
        <dbReference type="Pfam" id="PF08623"/>
    </source>
</evidence>
<dbReference type="SUPFAM" id="SSF48371">
    <property type="entry name" value="ARM repeat"/>
    <property type="match status" value="1"/>
</dbReference>
<comment type="similarity">
    <text evidence="1">Belongs to the CAND family.</text>
</comment>
<sequence>MAPSSVPPNPTAQNVVALLPRFGDDDPDFRFMALSDLHDILVAAHPGLLLHDDIIAAKTVEGLLTTLVDTNGEVQNQAVKCLGPFVNKISDKTLPVMIDKLSTLPTGNTVDQSIPALALREVVVSLPRPVAGAARNKAVVDAYSAISRVLIPRLVGYNVIPPAQHGLSQPPRGMLQEDLQKGSDSNAIDVLTEVARCFGSMLQDVEIQALQQVTFAILENDRASSMMKKKSVTAISTLAGYFSDPLLSSFLSKVIELLRDPHLTRSKRKLYITILGSMARSIPRKFGPYLKTLAPFVLSALSTQEQDEKMDDSDDEGERDPEIDEVLEAALIALEGFLASCQQDMRMYTDETLEAATRYLKYDPNLAQDDDDGDDDDMPSDEEDALEGEDFEEETGYDDDEDASWKVRRCAAKVLYTLISTRSNGDLLDDGTLYDRVAPALIARFKEREDNVRLEILATLSNLVKKSGDGPSPVKFSDEIPQGGMMMPPPSKKRRRGGSDASMFDLQASSSLSMGYSSPAPAGTPPVGPRASLAKLSPDIVKGVVQLLKQSSCPPSTKQAAISLIKDIVITQRGGLDGYLNQLIQPVVEAANTTGGSSSSASATAYSLRTQALQLIGAIADTHSSKSVQPYVASIVDALLRGVKDRYSKLSIEALAATEQVIKALTPPRSAASGTENQQHLEQLYEALVNRISANDADVEVRRGAIHVLGLLLGRSSGTQGLLSSQKRTAGLELLGDRLKNELTRLASVRAVDSIAAHTKAQNELSATWVRDVALELGAQLRKASRALRGASLSALRTLSLNPQSRAQLDGQTKAHVVEMLLPLLNATDLHLLGPALVILATFVKDDAQTIMTPELNAALCQVAQGSISGAPLDALLKLMRTIGEQRAGQALMQALLQDVGVSGHAEVVGKVIGNLLVYGGNSVGVKLDQFVIELETAKDDKRQCLALVVLGESTLRLGAQSTVDPKLFIKYFSASSEQVPLAAAVALGRAGAGSVSKYLPVILSTMGQPKASQYLFLHSIKEILQHDDTESEIIPYASTLWQNLVAASQLEDNKAIGAECIGRLTIIDPKTYLPQLQAFLNDRKGSVRAMVISALRYTFTDTDEAYDEYLRPIVVPMLVQMLNEPDLENRRLALMTFNSAMHNKPDIILPALDHLLPLAMKETVIKPELIREVMMGPFKHKVDDGLEIRKSAYETLYALLEKAFARLSPIEVSDFFDRIVAGITDEHDIRILCNLMLTKLMVIAPDQVHSRLESLAENFRIVLAVKAKENAVKQEIEKIQEGAKGVLKVSTQLNKQLGTEVAMGRDDAQSRAWNQYWDQISKEHHQGLKVVADELKERDR</sequence>
<evidence type="ECO:0000256" key="4">
    <source>
        <dbReference type="SAM" id="MobiDB-lite"/>
    </source>
</evidence>
<name>A0A6A5KNM9_9PLEO</name>
<evidence type="ECO:0000256" key="1">
    <source>
        <dbReference type="ARBA" id="ARBA00007657"/>
    </source>
</evidence>
<dbReference type="EMBL" id="ML975258">
    <property type="protein sequence ID" value="KAF1837760.1"/>
    <property type="molecule type" value="Genomic_DNA"/>
</dbReference>
<dbReference type="GO" id="GO:0010265">
    <property type="term" value="P:SCF complex assembly"/>
    <property type="evidence" value="ECO:0007669"/>
    <property type="project" value="InterPro"/>
</dbReference>
<feature type="region of interest" description="Disordered" evidence="4">
    <location>
        <begin position="467"/>
        <end position="500"/>
    </location>
</feature>
<reference evidence="6" key="1">
    <citation type="submission" date="2020-01" db="EMBL/GenBank/DDBJ databases">
        <authorList>
            <consortium name="DOE Joint Genome Institute"/>
            <person name="Haridas S."/>
            <person name="Albert R."/>
            <person name="Binder M."/>
            <person name="Bloem J."/>
            <person name="Labutti K."/>
            <person name="Salamov A."/>
            <person name="Andreopoulos B."/>
            <person name="Baker S.E."/>
            <person name="Barry K."/>
            <person name="Bills G."/>
            <person name="Bluhm B.H."/>
            <person name="Cannon C."/>
            <person name="Castanera R."/>
            <person name="Culley D.E."/>
            <person name="Daum C."/>
            <person name="Ezra D."/>
            <person name="Gonzalez J.B."/>
            <person name="Henrissat B."/>
            <person name="Kuo A."/>
            <person name="Liang C."/>
            <person name="Lipzen A."/>
            <person name="Lutzoni F."/>
            <person name="Magnuson J."/>
            <person name="Mondo S."/>
            <person name="Nolan M."/>
            <person name="Ohm R."/>
            <person name="Pangilinan J."/>
            <person name="Park H.-J."/>
            <person name="Ramirez L."/>
            <person name="Alfaro M."/>
            <person name="Sun H."/>
            <person name="Tritt A."/>
            <person name="Yoshinaga Y."/>
            <person name="Zwiers L.-H."/>
            <person name="Turgeon B.G."/>
            <person name="Goodwin S.B."/>
            <person name="Spatafora J.W."/>
            <person name="Crous P.W."/>
            <person name="Grigoriev I.V."/>
        </authorList>
    </citation>
    <scope>NUCLEOTIDE SEQUENCE</scope>
    <source>
        <strain evidence="6">P77</strain>
    </source>
</reference>
<dbReference type="Gene3D" id="1.25.10.10">
    <property type="entry name" value="Leucine-rich Repeat Variant"/>
    <property type="match status" value="1"/>
</dbReference>
<evidence type="ECO:0000256" key="2">
    <source>
        <dbReference type="ARBA" id="ARBA00022737"/>
    </source>
</evidence>
<feature type="domain" description="TATA-binding protein interacting (TIP20)" evidence="5">
    <location>
        <begin position="1148"/>
        <end position="1321"/>
    </location>
</feature>
<dbReference type="InterPro" id="IPR013932">
    <property type="entry name" value="TATA-bd_TIP120"/>
</dbReference>
<gene>
    <name evidence="6" type="ORF">BDW02DRAFT_565687</name>
</gene>
<evidence type="ECO:0000313" key="6">
    <source>
        <dbReference type="EMBL" id="KAF1837760.1"/>
    </source>
</evidence>
<dbReference type="OrthoDB" id="6260732at2759"/>
<feature type="compositionally biased region" description="Acidic residues" evidence="4">
    <location>
        <begin position="368"/>
        <end position="402"/>
    </location>
</feature>
<dbReference type="InterPro" id="IPR011989">
    <property type="entry name" value="ARM-like"/>
</dbReference>
<proteinExistence type="inferred from homology"/>
<dbReference type="InterPro" id="IPR016024">
    <property type="entry name" value="ARM-type_fold"/>
</dbReference>
<dbReference type="Pfam" id="PF25782">
    <property type="entry name" value="TPR_CAND1"/>
    <property type="match status" value="1"/>
</dbReference>
<keyword evidence="7" id="KW-1185">Reference proteome</keyword>
<evidence type="ECO:0000256" key="3">
    <source>
        <dbReference type="ARBA" id="ARBA00022786"/>
    </source>
</evidence>
<dbReference type="InterPro" id="IPR039852">
    <property type="entry name" value="CAND1/CAND2"/>
</dbReference>
<feature type="region of interest" description="Disordered" evidence="4">
    <location>
        <begin position="364"/>
        <end position="402"/>
    </location>
</feature>
<keyword evidence="3" id="KW-0833">Ubl conjugation pathway</keyword>
<evidence type="ECO:0000313" key="7">
    <source>
        <dbReference type="Proteomes" id="UP000800040"/>
    </source>
</evidence>
<dbReference type="Proteomes" id="UP000800040">
    <property type="component" value="Unassembled WGS sequence"/>
</dbReference>
<keyword evidence="2" id="KW-0677">Repeat</keyword>
<dbReference type="PANTHER" id="PTHR12696">
    <property type="entry name" value="TIP120"/>
    <property type="match status" value="1"/>
</dbReference>
<accession>A0A6A5KNM9</accession>
<dbReference type="Pfam" id="PF08623">
    <property type="entry name" value="TIP120"/>
    <property type="match status" value="1"/>
</dbReference>
<protein>
    <submittedName>
        <fullName evidence="6">TIP120-domain-containing protein</fullName>
    </submittedName>
</protein>
<organism evidence="6 7">
    <name type="scientific">Decorospora gaudefroyi</name>
    <dbReference type="NCBI Taxonomy" id="184978"/>
    <lineage>
        <taxon>Eukaryota</taxon>
        <taxon>Fungi</taxon>
        <taxon>Dikarya</taxon>
        <taxon>Ascomycota</taxon>
        <taxon>Pezizomycotina</taxon>
        <taxon>Dothideomycetes</taxon>
        <taxon>Pleosporomycetidae</taxon>
        <taxon>Pleosporales</taxon>
        <taxon>Pleosporineae</taxon>
        <taxon>Pleosporaceae</taxon>
        <taxon>Decorospora</taxon>
    </lineage>
</organism>